<dbReference type="Proteomes" id="UP000198604">
    <property type="component" value="Unassembled WGS sequence"/>
</dbReference>
<name>A0A0E4CRV6_9STRE</name>
<evidence type="ECO:0000313" key="3">
    <source>
        <dbReference type="Proteomes" id="UP000198604"/>
    </source>
</evidence>
<organism evidence="2 3">
    <name type="scientific">Streptococcus varani</name>
    <dbReference type="NCBI Taxonomy" id="1608583"/>
    <lineage>
        <taxon>Bacteria</taxon>
        <taxon>Bacillati</taxon>
        <taxon>Bacillota</taxon>
        <taxon>Bacilli</taxon>
        <taxon>Lactobacillales</taxon>
        <taxon>Streptococcaceae</taxon>
        <taxon>Streptococcus</taxon>
    </lineage>
</organism>
<accession>A0A0E4CRV6</accession>
<dbReference type="OrthoDB" id="3183957at2"/>
<gene>
    <name evidence="2" type="ORF">BN1356_00184</name>
</gene>
<protein>
    <submittedName>
        <fullName evidence="2">Membrane protein</fullName>
    </submittedName>
</protein>
<proteinExistence type="predicted"/>
<feature type="transmembrane region" description="Helical" evidence="1">
    <location>
        <begin position="95"/>
        <end position="118"/>
    </location>
</feature>
<dbReference type="AlphaFoldDB" id="A0A0E4CRV6"/>
<dbReference type="STRING" id="1608583.BN1356_00184"/>
<sequence length="167" mass="19505">MTDQEKARIEEIRKDNAIKAMFYNRYLAIRYISAAYLFINLYWAAVLYMTQDYLAMVLPLAMISFAGVTMWEQFKMFNRNQEEAKITKRFYQTIIVVNIFLALLTVAGQTGFLFPFLLQNSQTTIVLLSVQAVGVVIALWILLKLSRINKNVDKQYIRLKHYLATLK</sequence>
<reference evidence="3" key="1">
    <citation type="submission" date="2015-03" db="EMBL/GenBank/DDBJ databases">
        <authorList>
            <person name="Urmite Genomes"/>
        </authorList>
    </citation>
    <scope>NUCLEOTIDE SEQUENCE [LARGE SCALE GENOMIC DNA]</scope>
    <source>
        <strain evidence="3">FF10</strain>
    </source>
</reference>
<dbReference type="RefSeq" id="WP_093649562.1">
    <property type="nucleotide sequence ID" value="NZ_CTEN01000001.1"/>
</dbReference>
<evidence type="ECO:0000256" key="1">
    <source>
        <dbReference type="SAM" id="Phobius"/>
    </source>
</evidence>
<dbReference type="EMBL" id="CTEN01000001">
    <property type="protein sequence ID" value="CQR23815.1"/>
    <property type="molecule type" value="Genomic_DNA"/>
</dbReference>
<feature type="transmembrane region" description="Helical" evidence="1">
    <location>
        <begin position="53"/>
        <end position="74"/>
    </location>
</feature>
<keyword evidence="3" id="KW-1185">Reference proteome</keyword>
<keyword evidence="1" id="KW-0472">Membrane</keyword>
<evidence type="ECO:0000313" key="2">
    <source>
        <dbReference type="EMBL" id="CQR23815.1"/>
    </source>
</evidence>
<keyword evidence="1" id="KW-1133">Transmembrane helix</keyword>
<keyword evidence="1" id="KW-0812">Transmembrane</keyword>
<feature type="transmembrane region" description="Helical" evidence="1">
    <location>
        <begin position="124"/>
        <end position="143"/>
    </location>
</feature>
<feature type="transmembrane region" description="Helical" evidence="1">
    <location>
        <begin position="28"/>
        <end position="47"/>
    </location>
</feature>